<reference evidence="3 4" key="1">
    <citation type="submission" date="2018-01" db="EMBL/GenBank/DDBJ databases">
        <title>Whole genome sequencing of Histamine producing bacteria.</title>
        <authorList>
            <person name="Butler K."/>
        </authorList>
    </citation>
    <scope>NUCLEOTIDE SEQUENCE [LARGE SCALE GENOMIC DNA]</scope>
    <source>
        <strain evidence="3 4">DSM 24669</strain>
    </source>
</reference>
<dbReference type="AlphaFoldDB" id="A0A0J8V6L1"/>
<dbReference type="STRING" id="680026.AB733_20055"/>
<proteinExistence type="predicted"/>
<protein>
    <submittedName>
        <fullName evidence="3">Uncharacterized protein</fullName>
    </submittedName>
</protein>
<evidence type="ECO:0000313" key="4">
    <source>
        <dbReference type="Proteomes" id="UP000240481"/>
    </source>
</evidence>
<keyword evidence="2" id="KW-0812">Transmembrane</keyword>
<comment type="caution">
    <text evidence="3">The sequence shown here is derived from an EMBL/GenBank/DDBJ whole genome shotgun (WGS) entry which is preliminary data.</text>
</comment>
<accession>A0A0J8V6L1</accession>
<feature type="region of interest" description="Disordered" evidence="1">
    <location>
        <begin position="34"/>
        <end position="60"/>
    </location>
</feature>
<evidence type="ECO:0000256" key="1">
    <source>
        <dbReference type="SAM" id="MobiDB-lite"/>
    </source>
</evidence>
<feature type="compositionally biased region" description="Polar residues" evidence="1">
    <location>
        <begin position="45"/>
        <end position="60"/>
    </location>
</feature>
<dbReference type="Proteomes" id="UP000240481">
    <property type="component" value="Unassembled WGS sequence"/>
</dbReference>
<dbReference type="RefSeq" id="WP_048900381.1">
    <property type="nucleotide sequence ID" value="NZ_AP024852.1"/>
</dbReference>
<feature type="transmembrane region" description="Helical" evidence="2">
    <location>
        <begin position="71"/>
        <end position="88"/>
    </location>
</feature>
<evidence type="ECO:0000313" key="3">
    <source>
        <dbReference type="EMBL" id="PSW19105.1"/>
    </source>
</evidence>
<keyword evidence="2" id="KW-0472">Membrane</keyword>
<organism evidence="3 4">
    <name type="scientific">Photobacterium swingsii</name>
    <dbReference type="NCBI Taxonomy" id="680026"/>
    <lineage>
        <taxon>Bacteria</taxon>
        <taxon>Pseudomonadati</taxon>
        <taxon>Pseudomonadota</taxon>
        <taxon>Gammaproteobacteria</taxon>
        <taxon>Vibrionales</taxon>
        <taxon>Vibrionaceae</taxon>
        <taxon>Photobacterium</taxon>
    </lineage>
</organism>
<evidence type="ECO:0000256" key="2">
    <source>
        <dbReference type="SAM" id="Phobius"/>
    </source>
</evidence>
<name>A0A0J8V6L1_9GAMM</name>
<dbReference type="EMBL" id="PYLZ01000021">
    <property type="protein sequence ID" value="PSW19105.1"/>
    <property type="molecule type" value="Genomic_DNA"/>
</dbReference>
<keyword evidence="4" id="KW-1185">Reference proteome</keyword>
<dbReference type="OrthoDB" id="5818029at2"/>
<keyword evidence="2" id="KW-1133">Transmembrane helix</keyword>
<gene>
    <name evidence="3" type="ORF">C9I94_23835</name>
</gene>
<sequence>MFDDLGEALGGAWDSVVSGVGDVLELQGKAEANKTASAAPELNRKTNQAVQSNGQPLPTTQPGQFVINGRHFMMAGGLMGAIVLIVLLKGD</sequence>